<dbReference type="InParanoid" id="C1E746"/>
<dbReference type="Proteomes" id="UP000002009">
    <property type="component" value="Chromosome 5"/>
</dbReference>
<protein>
    <submittedName>
        <fullName evidence="1">Uncharacterized protein</fullName>
    </submittedName>
</protein>
<evidence type="ECO:0000313" key="1">
    <source>
        <dbReference type="EMBL" id="ACO63544.1"/>
    </source>
</evidence>
<dbReference type="EMBL" id="CP001326">
    <property type="protein sequence ID" value="ACO63544.1"/>
    <property type="molecule type" value="Genomic_DNA"/>
</dbReference>
<keyword evidence="2" id="KW-1185">Reference proteome</keyword>
<dbReference type="RefSeq" id="XP_002502286.1">
    <property type="nucleotide sequence ID" value="XM_002502240.1"/>
</dbReference>
<proteinExistence type="predicted"/>
<dbReference type="KEGG" id="mis:MICPUN_58882"/>
<accession>C1E746</accession>
<organism evidence="1 2">
    <name type="scientific">Micromonas commoda (strain RCC299 / NOUM17 / CCMP2709)</name>
    <name type="common">Picoplanktonic green alga</name>
    <dbReference type="NCBI Taxonomy" id="296587"/>
    <lineage>
        <taxon>Eukaryota</taxon>
        <taxon>Viridiplantae</taxon>
        <taxon>Chlorophyta</taxon>
        <taxon>Mamiellophyceae</taxon>
        <taxon>Mamiellales</taxon>
        <taxon>Mamiellaceae</taxon>
        <taxon>Micromonas</taxon>
    </lineage>
</organism>
<sequence length="292" mass="31550">MARRYLLSQQSLPIVVTYSASTYRARLKLQDDAVATSILGWLCAQVPEVFETHVMPHLTDRDLRSLAFLGGEPRRVIRGSSRAAPALSRWLIPRCLIPRIRPTGCAVVEKDHMRQVLDRFVGFDPDGDAYCRRCRLNGQKRHGKTILKTLLAQHDHAERVAFSPTAGPTSTSSEHRNAHAKMFYAIDAVLRFATSSEARVATCAGGLLSEAASVSSPARAAEEAKEAEDAEAALPMALASFASSGRASPATTNTPAAAIAPLAATEPSRIKTAWSIPGCLMLLMPCCASRLK</sequence>
<dbReference type="GeneID" id="8243573"/>
<dbReference type="AlphaFoldDB" id="C1E746"/>
<name>C1E746_MICCC</name>
<gene>
    <name evidence="1" type="ORF">MICPUN_58882</name>
</gene>
<evidence type="ECO:0000313" key="2">
    <source>
        <dbReference type="Proteomes" id="UP000002009"/>
    </source>
</evidence>
<reference evidence="1 2" key="1">
    <citation type="journal article" date="2009" name="Science">
        <title>Green evolution and dynamic adaptations revealed by genomes of the marine picoeukaryotes Micromonas.</title>
        <authorList>
            <person name="Worden A.Z."/>
            <person name="Lee J.H."/>
            <person name="Mock T."/>
            <person name="Rouze P."/>
            <person name="Simmons M.P."/>
            <person name="Aerts A.L."/>
            <person name="Allen A.E."/>
            <person name="Cuvelier M.L."/>
            <person name="Derelle E."/>
            <person name="Everett M.V."/>
            <person name="Foulon E."/>
            <person name="Grimwood J."/>
            <person name="Gundlach H."/>
            <person name="Henrissat B."/>
            <person name="Napoli C."/>
            <person name="McDonald S.M."/>
            <person name="Parker M.S."/>
            <person name="Rombauts S."/>
            <person name="Salamov A."/>
            <person name="Von Dassow P."/>
            <person name="Badger J.H."/>
            <person name="Coutinho P.M."/>
            <person name="Demir E."/>
            <person name="Dubchak I."/>
            <person name="Gentemann C."/>
            <person name="Eikrem W."/>
            <person name="Gready J.E."/>
            <person name="John U."/>
            <person name="Lanier W."/>
            <person name="Lindquist E.A."/>
            <person name="Lucas S."/>
            <person name="Mayer K.F."/>
            <person name="Moreau H."/>
            <person name="Not F."/>
            <person name="Otillar R."/>
            <person name="Panaud O."/>
            <person name="Pangilinan J."/>
            <person name="Paulsen I."/>
            <person name="Piegu B."/>
            <person name="Poliakov A."/>
            <person name="Robbens S."/>
            <person name="Schmutz J."/>
            <person name="Toulza E."/>
            <person name="Wyss T."/>
            <person name="Zelensky A."/>
            <person name="Zhou K."/>
            <person name="Armbrust E.V."/>
            <person name="Bhattacharya D."/>
            <person name="Goodenough U.W."/>
            <person name="Van de Peer Y."/>
            <person name="Grigoriev I.V."/>
        </authorList>
    </citation>
    <scope>NUCLEOTIDE SEQUENCE [LARGE SCALE GENOMIC DNA]</scope>
    <source>
        <strain evidence="2">RCC299 / NOUM17</strain>
    </source>
</reference>